<reference evidence="3 4" key="1">
    <citation type="submission" date="2024-05" db="EMBL/GenBank/DDBJ databases">
        <authorList>
            <person name="Zhao H."/>
            <person name="Xu Y."/>
            <person name="Lin S."/>
            <person name="Spain J.C."/>
            <person name="Zhou N.-Y."/>
        </authorList>
    </citation>
    <scope>NUCLEOTIDE SEQUENCE [LARGE SCALE GENOMIC DNA]</scope>
    <source>
        <strain evidence="3 4">NEAU-NG30</strain>
    </source>
</reference>
<name>A0ABV0LT36_9PSEU</name>
<dbReference type="InterPro" id="IPR047057">
    <property type="entry name" value="MerR_fam"/>
</dbReference>
<evidence type="ECO:0000259" key="2">
    <source>
        <dbReference type="PROSITE" id="PS50937"/>
    </source>
</evidence>
<proteinExistence type="predicted"/>
<protein>
    <submittedName>
        <fullName evidence="3">MerR family transcriptional regulator</fullName>
    </submittedName>
</protein>
<keyword evidence="1" id="KW-0238">DNA-binding</keyword>
<dbReference type="EMBL" id="JBDZYD010000020">
    <property type="protein sequence ID" value="MEQ0565470.1"/>
    <property type="molecule type" value="Genomic_DNA"/>
</dbReference>
<dbReference type="RefSeq" id="WP_348956561.1">
    <property type="nucleotide sequence ID" value="NZ_JBDZYD010000020.1"/>
</dbReference>
<gene>
    <name evidence="3" type="ORF">ABJI51_40880</name>
</gene>
<organism evidence="3 4">
    <name type="scientific">Amycolatopsis melonis</name>
    <dbReference type="NCBI Taxonomy" id="3156488"/>
    <lineage>
        <taxon>Bacteria</taxon>
        <taxon>Bacillati</taxon>
        <taxon>Actinomycetota</taxon>
        <taxon>Actinomycetes</taxon>
        <taxon>Pseudonocardiales</taxon>
        <taxon>Pseudonocardiaceae</taxon>
        <taxon>Amycolatopsis</taxon>
    </lineage>
</organism>
<dbReference type="PANTHER" id="PTHR30204:SF93">
    <property type="entry name" value="HTH MERR-TYPE DOMAIN-CONTAINING PROTEIN"/>
    <property type="match status" value="1"/>
</dbReference>
<dbReference type="Proteomes" id="UP001440984">
    <property type="component" value="Unassembled WGS sequence"/>
</dbReference>
<sequence>MGGVITIGKLARYAGVSIKAVRVYHAKGLLPEPERDASGYRRYTAEHAVELIKIRTLAEAGVPLSRIKDLGDVRDVLADVDRELSARIRRLRETQKRLRRLADGPVDLLPAEVGRHLDTLPSLGFGPRWVAMERDLWILLFATHPDLADRFFRDQADALTDPALRQLYLDADRVHDLPPGDPAVDDLAVRIVDATRRRYGSGPLPGADAPSEIPALMQDALNASSPAWRRLDRLIRARLAAGT</sequence>
<evidence type="ECO:0000313" key="4">
    <source>
        <dbReference type="Proteomes" id="UP001440984"/>
    </source>
</evidence>
<dbReference type="SUPFAM" id="SSF46955">
    <property type="entry name" value="Putative DNA-binding domain"/>
    <property type="match status" value="1"/>
</dbReference>
<dbReference type="SMART" id="SM00422">
    <property type="entry name" value="HTH_MERR"/>
    <property type="match status" value="1"/>
</dbReference>
<evidence type="ECO:0000313" key="3">
    <source>
        <dbReference type="EMBL" id="MEQ0565470.1"/>
    </source>
</evidence>
<dbReference type="Pfam" id="PF13411">
    <property type="entry name" value="MerR_1"/>
    <property type="match status" value="1"/>
</dbReference>
<comment type="caution">
    <text evidence="3">The sequence shown here is derived from an EMBL/GenBank/DDBJ whole genome shotgun (WGS) entry which is preliminary data.</text>
</comment>
<evidence type="ECO:0000256" key="1">
    <source>
        <dbReference type="ARBA" id="ARBA00023125"/>
    </source>
</evidence>
<dbReference type="InterPro" id="IPR009061">
    <property type="entry name" value="DNA-bd_dom_put_sf"/>
</dbReference>
<dbReference type="CDD" id="cd00592">
    <property type="entry name" value="HTH_MerR-like"/>
    <property type="match status" value="1"/>
</dbReference>
<accession>A0ABV0LT36</accession>
<dbReference type="Gene3D" id="1.10.1660.10">
    <property type="match status" value="1"/>
</dbReference>
<dbReference type="PRINTS" id="PR00040">
    <property type="entry name" value="HTHMERR"/>
</dbReference>
<feature type="domain" description="HTH merR-type" evidence="2">
    <location>
        <begin position="4"/>
        <end position="73"/>
    </location>
</feature>
<dbReference type="PANTHER" id="PTHR30204">
    <property type="entry name" value="REDOX-CYCLING DRUG-SENSING TRANSCRIPTIONAL ACTIVATOR SOXR"/>
    <property type="match status" value="1"/>
</dbReference>
<dbReference type="InterPro" id="IPR000551">
    <property type="entry name" value="MerR-type_HTH_dom"/>
</dbReference>
<keyword evidence="4" id="KW-1185">Reference proteome</keyword>
<dbReference type="PROSITE" id="PS50937">
    <property type="entry name" value="HTH_MERR_2"/>
    <property type="match status" value="1"/>
</dbReference>